<protein>
    <submittedName>
        <fullName evidence="1">Uncharacterized protein</fullName>
    </submittedName>
</protein>
<comment type="caution">
    <text evidence="1">The sequence shown here is derived from an EMBL/GenBank/DDBJ whole genome shotgun (WGS) entry which is preliminary data.</text>
</comment>
<name>A0AAD9IVI5_9ANNE</name>
<dbReference type="AlphaFoldDB" id="A0AAD9IVI5"/>
<sequence length="135" mass="14986">MNMEEASATFHRNSSIQHKYPVLCDLKPKIIATEQEGKHLDMRLNLAYLPNGNLIIARWGTDLKVSDKHGTSVGHPLADECGCYIHSVSVSVATDGHKVAVLQEVQVEAGAVKQDSELKYHNELLGNARGRRWKV</sequence>
<evidence type="ECO:0000313" key="1">
    <source>
        <dbReference type="EMBL" id="KAK2141751.1"/>
    </source>
</evidence>
<accession>A0AAD9IVI5</accession>
<organism evidence="1 2">
    <name type="scientific">Paralvinella palmiformis</name>
    <dbReference type="NCBI Taxonomy" id="53620"/>
    <lineage>
        <taxon>Eukaryota</taxon>
        <taxon>Metazoa</taxon>
        <taxon>Spiralia</taxon>
        <taxon>Lophotrochozoa</taxon>
        <taxon>Annelida</taxon>
        <taxon>Polychaeta</taxon>
        <taxon>Sedentaria</taxon>
        <taxon>Canalipalpata</taxon>
        <taxon>Terebellida</taxon>
        <taxon>Terebelliformia</taxon>
        <taxon>Alvinellidae</taxon>
        <taxon>Paralvinella</taxon>
    </lineage>
</organism>
<keyword evidence="2" id="KW-1185">Reference proteome</keyword>
<dbReference type="Proteomes" id="UP001208570">
    <property type="component" value="Unassembled WGS sequence"/>
</dbReference>
<reference evidence="1" key="1">
    <citation type="journal article" date="2023" name="Mol. Biol. Evol.">
        <title>Third-Generation Sequencing Reveals the Adaptive Role of the Epigenome in Three Deep-Sea Polychaetes.</title>
        <authorList>
            <person name="Perez M."/>
            <person name="Aroh O."/>
            <person name="Sun Y."/>
            <person name="Lan Y."/>
            <person name="Juniper S.K."/>
            <person name="Young C.R."/>
            <person name="Angers B."/>
            <person name="Qian P.Y."/>
        </authorList>
    </citation>
    <scope>NUCLEOTIDE SEQUENCE</scope>
    <source>
        <strain evidence="1">P08H-3</strain>
    </source>
</reference>
<evidence type="ECO:0000313" key="2">
    <source>
        <dbReference type="Proteomes" id="UP001208570"/>
    </source>
</evidence>
<gene>
    <name evidence="1" type="ORF">LSH36_1048g00004</name>
</gene>
<dbReference type="EMBL" id="JAODUP010001048">
    <property type="protein sequence ID" value="KAK2141751.1"/>
    <property type="molecule type" value="Genomic_DNA"/>
</dbReference>
<proteinExistence type="predicted"/>